<comment type="caution">
    <text evidence="1">The sequence shown here is derived from an EMBL/GenBank/DDBJ whole genome shotgun (WGS) entry which is preliminary data.</text>
</comment>
<dbReference type="EMBL" id="JAHFZB010000025">
    <property type="protein sequence ID" value="KAK6474624.1"/>
    <property type="molecule type" value="Genomic_DNA"/>
</dbReference>
<sequence length="227" mass="25971">MGLRLIQKAAALLVCWESRDTWDSGLSRRLQHCWCAGKAETHGTQIDPEGCSIAGVQGKQRHMGLRLIQKAAALLVCWESRDTWDSGLSRRLQHCWCAGKAETHGTQNDSEDCSIAGVQGKQRYMGLRFIQKAAALLVCREAETHRTSGYIAVLVGQRRILHAAPRPKWLLCWKSTLLLIEMTREHLDLFNYQKVSFFNMLQGKFLSHRYNFAAEKIWKKWNNLMVT</sequence>
<keyword evidence="2" id="KW-1185">Reference proteome</keyword>
<protein>
    <submittedName>
        <fullName evidence="1">Uncharacterized protein</fullName>
    </submittedName>
</protein>
<gene>
    <name evidence="1" type="ORF">HHUSO_G25473</name>
</gene>
<evidence type="ECO:0000313" key="1">
    <source>
        <dbReference type="EMBL" id="KAK6474624.1"/>
    </source>
</evidence>
<organism evidence="1 2">
    <name type="scientific">Huso huso</name>
    <name type="common">Beluga</name>
    <name type="synonym">Acipenser huso</name>
    <dbReference type="NCBI Taxonomy" id="61971"/>
    <lineage>
        <taxon>Eukaryota</taxon>
        <taxon>Metazoa</taxon>
        <taxon>Chordata</taxon>
        <taxon>Craniata</taxon>
        <taxon>Vertebrata</taxon>
        <taxon>Euteleostomi</taxon>
        <taxon>Actinopterygii</taxon>
        <taxon>Chondrostei</taxon>
        <taxon>Acipenseriformes</taxon>
        <taxon>Acipenseridae</taxon>
        <taxon>Huso</taxon>
    </lineage>
</organism>
<proteinExistence type="predicted"/>
<dbReference type="Proteomes" id="UP001369086">
    <property type="component" value="Unassembled WGS sequence"/>
</dbReference>
<accession>A0ABR0YPU7</accession>
<evidence type="ECO:0000313" key="2">
    <source>
        <dbReference type="Proteomes" id="UP001369086"/>
    </source>
</evidence>
<name>A0ABR0YPU7_HUSHU</name>
<reference evidence="1 2" key="1">
    <citation type="submission" date="2021-05" db="EMBL/GenBank/DDBJ databases">
        <authorList>
            <person name="Zahm M."/>
            <person name="Klopp C."/>
            <person name="Cabau C."/>
            <person name="Kuhl H."/>
            <person name="Suciu R."/>
            <person name="Ciorpac M."/>
            <person name="Holostenco D."/>
            <person name="Gessner J."/>
            <person name="Wuertz S."/>
            <person name="Hohne C."/>
            <person name="Stock M."/>
            <person name="Gislard M."/>
            <person name="Lluch J."/>
            <person name="Milhes M."/>
            <person name="Lampietro C."/>
            <person name="Lopez Roques C."/>
            <person name="Donnadieu C."/>
            <person name="Du K."/>
            <person name="Schartl M."/>
            <person name="Guiguen Y."/>
        </authorList>
    </citation>
    <scope>NUCLEOTIDE SEQUENCE [LARGE SCALE GENOMIC DNA]</scope>
    <source>
        <strain evidence="1">Hh-F2</strain>
        <tissue evidence="1">Blood</tissue>
    </source>
</reference>